<evidence type="ECO:0000313" key="3">
    <source>
        <dbReference type="Proteomes" id="UP000505210"/>
    </source>
</evidence>
<feature type="chain" id="PRO_5026801277" evidence="1">
    <location>
        <begin position="21"/>
        <end position="129"/>
    </location>
</feature>
<sequence>MNLKSIALSLVLGLSTPLLAADLLTPQAAIAQTFPTGDYASDRWFISIWFEGGSLQYQGIDRSNQATLRLAGAAVSGDSSRRVYTWRNGDYRYQVSWRPSDPGFIRLQVFHPNGRELVNSLLQEIPQSP</sequence>
<gene>
    <name evidence="2" type="ORF">HPC62_07245</name>
</gene>
<accession>A0A6M8BEG5</accession>
<name>A0A6M8BEG5_9CYAN</name>
<feature type="signal peptide" evidence="1">
    <location>
        <begin position="1"/>
        <end position="20"/>
    </location>
</feature>
<keyword evidence="1" id="KW-0732">Signal</keyword>
<evidence type="ECO:0000256" key="1">
    <source>
        <dbReference type="SAM" id="SignalP"/>
    </source>
</evidence>
<keyword evidence="3" id="KW-1185">Reference proteome</keyword>
<dbReference type="RefSeq" id="WP_172354410.1">
    <property type="nucleotide sequence ID" value="NZ_CP053661.1"/>
</dbReference>
<dbReference type="EMBL" id="CP053661">
    <property type="protein sequence ID" value="QKD82021.1"/>
    <property type="molecule type" value="Genomic_DNA"/>
</dbReference>
<evidence type="ECO:0000313" key="2">
    <source>
        <dbReference type="EMBL" id="QKD82021.1"/>
    </source>
</evidence>
<dbReference type="Proteomes" id="UP000505210">
    <property type="component" value="Chromosome"/>
</dbReference>
<protein>
    <submittedName>
        <fullName evidence="2">Uncharacterized protein</fullName>
    </submittedName>
</protein>
<dbReference type="KEGG" id="theu:HPC62_07245"/>
<reference evidence="2 3" key="1">
    <citation type="submission" date="2020-05" db="EMBL/GenBank/DDBJ databases">
        <title>Complete genome sequence of of a novel Thermoleptolyngbya strain isolated from hot springs of Ganzi, Sichuan China.</title>
        <authorList>
            <person name="Tang J."/>
            <person name="Daroch M."/>
            <person name="Li L."/>
            <person name="Waleron K."/>
            <person name="Waleron M."/>
            <person name="Waleron M."/>
        </authorList>
    </citation>
    <scope>NUCLEOTIDE SEQUENCE [LARGE SCALE GENOMIC DNA]</scope>
    <source>
        <strain evidence="2 3">PKUAC-SCTA183</strain>
    </source>
</reference>
<organism evidence="2 3">
    <name type="scientific">Thermoleptolyngbya sichuanensis A183</name>
    <dbReference type="NCBI Taxonomy" id="2737172"/>
    <lineage>
        <taxon>Bacteria</taxon>
        <taxon>Bacillati</taxon>
        <taxon>Cyanobacteriota</taxon>
        <taxon>Cyanophyceae</taxon>
        <taxon>Oculatellales</taxon>
        <taxon>Oculatellaceae</taxon>
        <taxon>Thermoleptolyngbya</taxon>
        <taxon>Thermoleptolyngbya sichuanensis</taxon>
    </lineage>
</organism>
<proteinExistence type="predicted"/>
<dbReference type="AlphaFoldDB" id="A0A6M8BEG5"/>